<name>A0A6L8V9K4_9BACL</name>
<gene>
    <name evidence="9" type="ORF">GQF01_33025</name>
</gene>
<sequence>MKLTLYKKLLCSFVIVLVLLTTISITSQVRMKSMGDTAKQTTDKGLPSVILLGNLNYDLKSLDDQILRIQFNMEDKTKQNLSGTGMLEEEAATTPAERAQTLFNDIEKKVNLLDGAFQDEKDLQMLKVFKEQWTQYATVFPSTLAAAQKHGAEGLALIQVADSNLGSCSLLIEMFTKRIQENAEGWAAEVEHSYQAGIQWNTTLSILAIILGLVISFLIARHVSKPITSMSAAARRISEGDLSVSYIALKQKDEIGDLSASFAQMTEHMRSMIEAVNGHAQSVASSAEQLRISSIDMQEVSNHITQTVKEVATGADQQTLTMEETSRSMEEVGGGIYRMAESASSIAESIEWTKQQAEAGGTYVQNTVQQMESIHESVHQTDQVMSLLERKSQEIGHILQAIQDISQQTNLLALNAAIEAARAGEQGRGFAVVASEVRKLAEQSGQFSGEISALLSEIQTTVHDSGDALSQVKNEVQTGIELVQKTEQNFGEILQSTNLVASQIQEMAATSEQMSAGAQEITASVQQVASIAKKTADSSQDVSTSAVNQLETTGEVRVAAQSLSEMAEELQQILARFRIA</sequence>
<dbReference type="GO" id="GO:0005886">
    <property type="term" value="C:plasma membrane"/>
    <property type="evidence" value="ECO:0007669"/>
    <property type="project" value="UniProtKB-SubCell"/>
</dbReference>
<dbReference type="PROSITE" id="PS50111">
    <property type="entry name" value="CHEMOTAXIS_TRANSDUC_2"/>
    <property type="match status" value="1"/>
</dbReference>
<dbReference type="PANTHER" id="PTHR32089:SF112">
    <property type="entry name" value="LYSOZYME-LIKE PROTEIN-RELATED"/>
    <property type="match status" value="1"/>
</dbReference>
<dbReference type="InterPro" id="IPR004089">
    <property type="entry name" value="MCPsignal_dom"/>
</dbReference>
<feature type="domain" description="Methyl-accepting transducer" evidence="7">
    <location>
        <begin position="293"/>
        <end position="529"/>
    </location>
</feature>
<reference evidence="9 10" key="1">
    <citation type="submission" date="2019-12" db="EMBL/GenBank/DDBJ databases">
        <title>Paenibacillus sp. nov. sp. isolated from soil.</title>
        <authorList>
            <person name="Kim J."/>
            <person name="Jeong S.E."/>
            <person name="Jung H.S."/>
            <person name="Jeon C.O."/>
        </authorList>
    </citation>
    <scope>NUCLEOTIDE SEQUENCE [LARGE SCALE GENOMIC DNA]</scope>
    <source>
        <strain evidence="9 10">5J-6</strain>
    </source>
</reference>
<dbReference type="Gene3D" id="1.10.287.950">
    <property type="entry name" value="Methyl-accepting chemotaxis protein"/>
    <property type="match status" value="1"/>
</dbReference>
<evidence type="ECO:0000313" key="10">
    <source>
        <dbReference type="Proteomes" id="UP000481087"/>
    </source>
</evidence>
<keyword evidence="2" id="KW-1003">Cell membrane</keyword>
<dbReference type="PANTHER" id="PTHR32089">
    <property type="entry name" value="METHYL-ACCEPTING CHEMOTAXIS PROTEIN MCPB"/>
    <property type="match status" value="1"/>
</dbReference>
<evidence type="ECO:0000256" key="5">
    <source>
        <dbReference type="ARBA" id="ARBA00029447"/>
    </source>
</evidence>
<keyword evidence="3" id="KW-0472">Membrane</keyword>
<dbReference type="GO" id="GO:0007165">
    <property type="term" value="P:signal transduction"/>
    <property type="evidence" value="ECO:0007669"/>
    <property type="project" value="UniProtKB-KW"/>
</dbReference>
<protein>
    <submittedName>
        <fullName evidence="9">HAMP domain-containing protein</fullName>
    </submittedName>
</protein>
<comment type="subcellular location">
    <subcellularLocation>
        <location evidence="1">Cell membrane</location>
    </subcellularLocation>
</comment>
<evidence type="ECO:0000256" key="6">
    <source>
        <dbReference type="PROSITE-ProRule" id="PRU00284"/>
    </source>
</evidence>
<dbReference type="CDD" id="cd06225">
    <property type="entry name" value="HAMP"/>
    <property type="match status" value="1"/>
</dbReference>
<proteinExistence type="inferred from homology"/>
<dbReference type="PROSITE" id="PS50885">
    <property type="entry name" value="HAMP"/>
    <property type="match status" value="1"/>
</dbReference>
<comment type="similarity">
    <text evidence="5">Belongs to the methyl-accepting chemotaxis (MCP) protein family.</text>
</comment>
<evidence type="ECO:0000256" key="2">
    <source>
        <dbReference type="ARBA" id="ARBA00022475"/>
    </source>
</evidence>
<evidence type="ECO:0000313" key="9">
    <source>
        <dbReference type="EMBL" id="MZQ86945.1"/>
    </source>
</evidence>
<dbReference type="RefSeq" id="WP_161411459.1">
    <property type="nucleotide sequence ID" value="NZ_WTUZ01000040.1"/>
</dbReference>
<dbReference type="Proteomes" id="UP000481087">
    <property type="component" value="Unassembled WGS sequence"/>
</dbReference>
<evidence type="ECO:0000256" key="3">
    <source>
        <dbReference type="ARBA" id="ARBA00023136"/>
    </source>
</evidence>
<dbReference type="InterPro" id="IPR003660">
    <property type="entry name" value="HAMP_dom"/>
</dbReference>
<feature type="domain" description="HAMP" evidence="8">
    <location>
        <begin position="221"/>
        <end position="274"/>
    </location>
</feature>
<keyword evidence="4 6" id="KW-0807">Transducer</keyword>
<dbReference type="SMART" id="SM00304">
    <property type="entry name" value="HAMP"/>
    <property type="match status" value="2"/>
</dbReference>
<dbReference type="Gene3D" id="6.10.340.10">
    <property type="match status" value="1"/>
</dbReference>
<dbReference type="CDD" id="cd11386">
    <property type="entry name" value="MCP_signal"/>
    <property type="match status" value="1"/>
</dbReference>
<dbReference type="SMART" id="SM00283">
    <property type="entry name" value="MA"/>
    <property type="match status" value="1"/>
</dbReference>
<keyword evidence="10" id="KW-1185">Reference proteome</keyword>
<dbReference type="Pfam" id="PF00672">
    <property type="entry name" value="HAMP"/>
    <property type="match status" value="1"/>
</dbReference>
<organism evidence="9 10">
    <name type="scientific">Paenibacillus silvestris</name>
    <dbReference type="NCBI Taxonomy" id="2606219"/>
    <lineage>
        <taxon>Bacteria</taxon>
        <taxon>Bacillati</taxon>
        <taxon>Bacillota</taxon>
        <taxon>Bacilli</taxon>
        <taxon>Bacillales</taxon>
        <taxon>Paenibacillaceae</taxon>
        <taxon>Paenibacillus</taxon>
    </lineage>
</organism>
<dbReference type="AlphaFoldDB" id="A0A6L8V9K4"/>
<evidence type="ECO:0000259" key="7">
    <source>
        <dbReference type="PROSITE" id="PS50111"/>
    </source>
</evidence>
<dbReference type="EMBL" id="WTUZ01000040">
    <property type="protein sequence ID" value="MZQ86945.1"/>
    <property type="molecule type" value="Genomic_DNA"/>
</dbReference>
<dbReference type="Pfam" id="PF00015">
    <property type="entry name" value="MCPsignal"/>
    <property type="match status" value="1"/>
</dbReference>
<dbReference type="SUPFAM" id="SSF58104">
    <property type="entry name" value="Methyl-accepting chemotaxis protein (MCP) signaling domain"/>
    <property type="match status" value="1"/>
</dbReference>
<comment type="caution">
    <text evidence="9">The sequence shown here is derived from an EMBL/GenBank/DDBJ whole genome shotgun (WGS) entry which is preliminary data.</text>
</comment>
<evidence type="ECO:0000259" key="8">
    <source>
        <dbReference type="PROSITE" id="PS50885"/>
    </source>
</evidence>
<accession>A0A6L8V9K4</accession>
<evidence type="ECO:0000256" key="4">
    <source>
        <dbReference type="ARBA" id="ARBA00023224"/>
    </source>
</evidence>
<evidence type="ECO:0000256" key="1">
    <source>
        <dbReference type="ARBA" id="ARBA00004236"/>
    </source>
</evidence>